<sequence length="557" mass="62491">MSSSKRALDGTQGTEEGSSKRLRSNDSSESSIPASLSQPQSVQDKLAEAKARVAKLTASWSQPNQSKAPSAPSAPPQTPDLSTSIAKSRAEIARKTHEMKQRTQSRINPHLEANRTDTKAPGSGLGTTSHPLLANASSPASPASTKPAAPKFTSVKVRHRRDISGANIAQANKGAAPAASANPYLQAGDANEVPAKRKRQMVFSRPGKYIAQADAVRNEAKLEELKRKIDENARKAGITGESEAASERALKRPPPPAVEWWDQPLLNNPESYPDDVHNDSKIHSDDSLITLYVQHPIPIPAPHDRSKFAALDMKLTKKEMKKMRKQRRQGELSDKRDRIKMGLLPPDPPKVKLSNLMRVLASDAIQDPTKVEAKVRKDMHKRKAEHERANEENKLTREERHEKDDSKRAENEKTRGTRAAVFKVRYMNNPSHQFKVRKNAQQHGLSGCWLQNDKFHFIYIEGGEKSVRAYKRLMTVRIDWTEEPRGGTDNQDDQGEIQQQQSLADNYCRLIWEGPARDRLFNRFLTKEMQSDREAKEFLGESLANYWDTAKVHTLEE</sequence>
<dbReference type="InterPro" id="IPR010541">
    <property type="entry name" value="Prp3_C"/>
</dbReference>
<dbReference type="GO" id="GO:0000398">
    <property type="term" value="P:mRNA splicing, via spliceosome"/>
    <property type="evidence" value="ECO:0007669"/>
    <property type="project" value="InterPro"/>
</dbReference>
<dbReference type="CDD" id="cd24162">
    <property type="entry name" value="Prp3_C"/>
    <property type="match status" value="1"/>
</dbReference>
<feature type="compositionally biased region" description="Polar residues" evidence="5">
    <location>
        <begin position="1"/>
        <end position="16"/>
    </location>
</feature>
<dbReference type="GO" id="GO:0046540">
    <property type="term" value="C:U4/U6 x U5 tri-snRNP complex"/>
    <property type="evidence" value="ECO:0007669"/>
    <property type="project" value="InterPro"/>
</dbReference>
<reference evidence="8 9" key="1">
    <citation type="submission" date="2019-03" db="EMBL/GenBank/DDBJ databases">
        <title>Sequencing 23 genomes of Wallemia ichthyophaga.</title>
        <authorList>
            <person name="Gostincar C."/>
        </authorList>
    </citation>
    <scope>NUCLEOTIDE SEQUENCE [LARGE SCALE GENOMIC DNA]</scope>
    <source>
        <strain evidence="8 9">EXF-8621</strain>
    </source>
</reference>
<feature type="compositionally biased region" description="Low complexity" evidence="5">
    <location>
        <begin position="61"/>
        <end position="71"/>
    </location>
</feature>
<dbReference type="PANTHER" id="PTHR14212:SF0">
    <property type="entry name" value="U4_U6 SMALL NUCLEAR RIBONUCLEOPROTEIN PRP3"/>
    <property type="match status" value="1"/>
</dbReference>
<feature type="region of interest" description="Disordered" evidence="5">
    <location>
        <begin position="319"/>
        <end position="350"/>
    </location>
</feature>
<evidence type="ECO:0000256" key="2">
    <source>
        <dbReference type="ARBA" id="ARBA00022664"/>
    </source>
</evidence>
<keyword evidence="3" id="KW-0508">mRNA splicing</keyword>
<dbReference type="Proteomes" id="UP000306954">
    <property type="component" value="Unassembled WGS sequence"/>
</dbReference>
<dbReference type="PANTHER" id="PTHR14212">
    <property type="entry name" value="U4/U6-ASSOCIATED RNA SPLICING FACTOR-RELATED"/>
    <property type="match status" value="1"/>
</dbReference>
<evidence type="ECO:0000259" key="6">
    <source>
        <dbReference type="Pfam" id="PF06544"/>
    </source>
</evidence>
<dbReference type="InterPro" id="IPR027104">
    <property type="entry name" value="Prp3"/>
</dbReference>
<name>A0A4T0HYW1_WALIC</name>
<feature type="region of interest" description="Disordered" evidence="5">
    <location>
        <begin position="1"/>
        <end position="157"/>
    </location>
</feature>
<feature type="region of interest" description="Disordered" evidence="5">
    <location>
        <begin position="370"/>
        <end position="415"/>
    </location>
</feature>
<feature type="compositionally biased region" description="Basic and acidic residues" evidence="5">
    <location>
        <begin position="328"/>
        <end position="340"/>
    </location>
</feature>
<evidence type="ECO:0000259" key="7">
    <source>
        <dbReference type="Pfam" id="PF08572"/>
    </source>
</evidence>
<feature type="compositionally biased region" description="Low complexity" evidence="5">
    <location>
        <begin position="129"/>
        <end position="150"/>
    </location>
</feature>
<keyword evidence="4" id="KW-0539">Nucleus</keyword>
<organism evidence="8 9">
    <name type="scientific">Wallemia ichthyophaga</name>
    <dbReference type="NCBI Taxonomy" id="245174"/>
    <lineage>
        <taxon>Eukaryota</taxon>
        <taxon>Fungi</taxon>
        <taxon>Dikarya</taxon>
        <taxon>Basidiomycota</taxon>
        <taxon>Wallemiomycotina</taxon>
        <taxon>Wallemiomycetes</taxon>
        <taxon>Wallemiales</taxon>
        <taxon>Wallemiaceae</taxon>
        <taxon>Wallemia</taxon>
    </lineage>
</organism>
<feature type="compositionally biased region" description="Basic and acidic residues" evidence="5">
    <location>
        <begin position="17"/>
        <end position="26"/>
    </location>
</feature>
<evidence type="ECO:0000256" key="1">
    <source>
        <dbReference type="ARBA" id="ARBA00004123"/>
    </source>
</evidence>
<feature type="domain" description="Pre-mRNA-splicing factor 3" evidence="7">
    <location>
        <begin position="182"/>
        <end position="396"/>
    </location>
</feature>
<feature type="domain" description="Small nuclear ribonucleoprotein Prp3 C-terminal" evidence="6">
    <location>
        <begin position="420"/>
        <end position="550"/>
    </location>
</feature>
<comment type="subcellular location">
    <subcellularLocation>
        <location evidence="1">Nucleus</location>
    </subcellularLocation>
</comment>
<evidence type="ECO:0000256" key="5">
    <source>
        <dbReference type="SAM" id="MobiDB-lite"/>
    </source>
</evidence>
<proteinExistence type="predicted"/>
<accession>A0A4T0HYW1</accession>
<dbReference type="Pfam" id="PF08572">
    <property type="entry name" value="PRP3"/>
    <property type="match status" value="1"/>
</dbReference>
<evidence type="ECO:0000313" key="8">
    <source>
        <dbReference type="EMBL" id="TIB09999.1"/>
    </source>
</evidence>
<dbReference type="Pfam" id="PF06544">
    <property type="entry name" value="Prp3_C"/>
    <property type="match status" value="1"/>
</dbReference>
<evidence type="ECO:0000256" key="4">
    <source>
        <dbReference type="ARBA" id="ARBA00023242"/>
    </source>
</evidence>
<feature type="compositionally biased region" description="Polar residues" evidence="5">
    <location>
        <begin position="27"/>
        <end position="43"/>
    </location>
</feature>
<feature type="compositionally biased region" description="Basic and acidic residues" evidence="5">
    <location>
        <begin position="88"/>
        <end position="101"/>
    </location>
</feature>
<dbReference type="AlphaFoldDB" id="A0A4T0HYW1"/>
<dbReference type="InterPro" id="IPR013881">
    <property type="entry name" value="Pre-mRNA_splic_Prp3_dom"/>
</dbReference>
<feature type="compositionally biased region" description="Basic and acidic residues" evidence="5">
    <location>
        <begin position="384"/>
        <end position="415"/>
    </location>
</feature>
<feature type="region of interest" description="Disordered" evidence="5">
    <location>
        <begin position="233"/>
        <end position="254"/>
    </location>
</feature>
<keyword evidence="2" id="KW-0507">mRNA processing</keyword>
<dbReference type="EMBL" id="SPOF01000035">
    <property type="protein sequence ID" value="TIB09999.1"/>
    <property type="molecule type" value="Genomic_DNA"/>
</dbReference>
<evidence type="ECO:0000256" key="3">
    <source>
        <dbReference type="ARBA" id="ARBA00023187"/>
    </source>
</evidence>
<gene>
    <name evidence="8" type="ORF">E3P90_03040</name>
</gene>
<comment type="caution">
    <text evidence="8">The sequence shown here is derived from an EMBL/GenBank/DDBJ whole genome shotgun (WGS) entry which is preliminary data.</text>
</comment>
<protein>
    <submittedName>
        <fullName evidence="8">Uncharacterized protein</fullName>
    </submittedName>
</protein>
<evidence type="ECO:0000313" key="9">
    <source>
        <dbReference type="Proteomes" id="UP000306954"/>
    </source>
</evidence>